<organism evidence="4">
    <name type="scientific">Trepomonas sp. PC1</name>
    <dbReference type="NCBI Taxonomy" id="1076344"/>
    <lineage>
        <taxon>Eukaryota</taxon>
        <taxon>Metamonada</taxon>
        <taxon>Diplomonadida</taxon>
        <taxon>Hexamitidae</taxon>
        <taxon>Hexamitinae</taxon>
        <taxon>Trepomonas</taxon>
    </lineage>
</organism>
<dbReference type="InterPro" id="IPR004843">
    <property type="entry name" value="Calcineurin-like_PHP"/>
</dbReference>
<feature type="non-terminal residue" evidence="4">
    <location>
        <position position="1"/>
    </location>
</feature>
<accession>A0A146KKA8</accession>
<dbReference type="EMBL" id="GDID01000571">
    <property type="protein sequence ID" value="JAP96035.1"/>
    <property type="molecule type" value="Transcribed_RNA"/>
</dbReference>
<dbReference type="Pfam" id="PF00149">
    <property type="entry name" value="Metallophos"/>
    <property type="match status" value="1"/>
</dbReference>
<reference evidence="4" key="1">
    <citation type="submission" date="2015-07" db="EMBL/GenBank/DDBJ databases">
        <title>Adaptation to a free-living lifestyle via gene acquisitions in the diplomonad Trepomonas sp. PC1.</title>
        <authorList>
            <person name="Xu F."/>
            <person name="Jerlstrom-Hultqvist J."/>
            <person name="Kolisko M."/>
            <person name="Simpson A.G.B."/>
            <person name="Roger A.J."/>
            <person name="Svard S.G."/>
            <person name="Andersson J.O."/>
        </authorList>
    </citation>
    <scope>NUCLEOTIDE SEQUENCE</scope>
    <source>
        <strain evidence="4">PC1</strain>
    </source>
</reference>
<name>A0A146KKA8_9EUKA</name>
<evidence type="ECO:0000313" key="4">
    <source>
        <dbReference type="EMBL" id="JAP96035.1"/>
    </source>
</evidence>
<evidence type="ECO:0000256" key="1">
    <source>
        <dbReference type="ARBA" id="ARBA00022801"/>
    </source>
</evidence>
<protein>
    <submittedName>
        <fullName evidence="4">Acid sphingomyelinase-like phosphodiesterase 3b</fullName>
    </submittedName>
</protein>
<dbReference type="AlphaFoldDB" id="A0A146KKA8"/>
<dbReference type="GO" id="GO:0016787">
    <property type="term" value="F:hydrolase activity"/>
    <property type="evidence" value="ECO:0007669"/>
    <property type="project" value="UniProtKB-KW"/>
</dbReference>
<evidence type="ECO:0000259" key="3">
    <source>
        <dbReference type="Pfam" id="PF00149"/>
    </source>
</evidence>
<dbReference type="InterPro" id="IPR029052">
    <property type="entry name" value="Metallo-depent_PP-like"/>
</dbReference>
<dbReference type="PANTHER" id="PTHR10340">
    <property type="entry name" value="SPHINGOMYELIN PHOSPHODIESTERASE"/>
    <property type="match status" value="1"/>
</dbReference>
<dbReference type="PANTHER" id="PTHR10340:SF57">
    <property type="entry name" value="METALLOPHOS DOMAIN-CONTAINING PROTEIN"/>
    <property type="match status" value="1"/>
</dbReference>
<keyword evidence="2" id="KW-0325">Glycoprotein</keyword>
<sequence length="421" mass="48819">LETVLLTDFLRLLTLADLHYDPLYLNNASAEANECRKDAGALPAPAGRIGCDSPIDLIDKAINNTAEYGPYDFVLTTGDFPAHSLVTKYPNYNDRNLSNLATKYVTSKIKSTYPNTTIIGVIGNNEGDNNYNYTTTKNSERLRELYYDCNYRDVVNNNEKFLEYGYYAQETEHNLTIIALNWNFYSPRDQPQVKDQEDPADQFKFLDTELQKANNTQKQVIILYHGPFGVNGYNSQANTVDKYTQYYENIVVKYQDIIICDLIGHFHQDQFRYRLDGRRAYTPGFLLPSISASNGNNPGFRITELRRENGKWVLSDYTQYYLDLNLANYNVSKGLDFNFKFQYKFSEFYALYVDNSKKAQPNVKNIQYLNDQMRIDDELYALWITTSNLWYSPNMAENMCAIDANTVTDYQLCVQEYKYDQ</sequence>
<feature type="domain" description="Calcineurin-like phosphoesterase" evidence="3">
    <location>
        <begin position="11"/>
        <end position="268"/>
    </location>
</feature>
<gene>
    <name evidence="4" type="ORF">TPC1_10766</name>
</gene>
<proteinExistence type="predicted"/>
<keyword evidence="1" id="KW-0378">Hydrolase</keyword>
<dbReference type="SUPFAM" id="SSF56300">
    <property type="entry name" value="Metallo-dependent phosphatases"/>
    <property type="match status" value="1"/>
</dbReference>
<evidence type="ECO:0000256" key="2">
    <source>
        <dbReference type="ARBA" id="ARBA00023180"/>
    </source>
</evidence>
<dbReference type="Gene3D" id="3.60.21.10">
    <property type="match status" value="1"/>
</dbReference>